<evidence type="ECO:0000256" key="1">
    <source>
        <dbReference type="ARBA" id="ARBA00023015"/>
    </source>
</evidence>
<dbReference type="Pfam" id="PF00392">
    <property type="entry name" value="GntR"/>
    <property type="match status" value="1"/>
</dbReference>
<evidence type="ECO:0000259" key="5">
    <source>
        <dbReference type="SMART" id="SM00895"/>
    </source>
</evidence>
<dbReference type="InterPro" id="IPR036390">
    <property type="entry name" value="WH_DNA-bd_sf"/>
</dbReference>
<name>A0AAP9NJ12_9GAMM</name>
<dbReference type="Proteomes" id="UP000509761">
    <property type="component" value="Chromosome"/>
</dbReference>
<evidence type="ECO:0000313" key="6">
    <source>
        <dbReference type="EMBL" id="QKS22965.1"/>
    </source>
</evidence>
<feature type="domain" description="HTH gntR-type" evidence="4">
    <location>
        <begin position="16"/>
        <end position="74"/>
    </location>
</feature>
<dbReference type="EMBL" id="CP054580">
    <property type="protein sequence ID" value="QKS22965.1"/>
    <property type="molecule type" value="Genomic_DNA"/>
</dbReference>
<dbReference type="InterPro" id="IPR008920">
    <property type="entry name" value="TF_FadR/GntR_C"/>
</dbReference>
<dbReference type="SMART" id="SM00895">
    <property type="entry name" value="FCD"/>
    <property type="match status" value="1"/>
</dbReference>
<feature type="domain" description="GntR C-terminal" evidence="5">
    <location>
        <begin position="84"/>
        <end position="210"/>
    </location>
</feature>
<protein>
    <recommendedName>
        <fullName evidence="8">Transcriptional regulator</fullName>
    </recommendedName>
</protein>
<keyword evidence="3" id="KW-0804">Transcription</keyword>
<dbReference type="PANTHER" id="PTHR43537">
    <property type="entry name" value="TRANSCRIPTIONAL REGULATOR, GNTR FAMILY"/>
    <property type="match status" value="1"/>
</dbReference>
<sequence length="236" mass="26533">MSNKTSNAGQNLLDLAYDKLEELIVTCELKPGSHLRIQDLQTMTGFNRMPVYQATTRLAADTLMIIHPRQGVQISPIDLSRASLLLDLRRDLERFVISLASQRASDAQRRQFRHIANLLKTSESLTISEFNAYDSKIDQMVLSACGEPFLQYTLRPLHTIFRRIGWVYHSYTAGGESLDSTVEGHIAVLDAILSGKPEQAALASDKLIDFVKDMLPVLSDELPPSVFDVRMEFKQP</sequence>
<accession>A0AAP9NJ12</accession>
<dbReference type="GO" id="GO:0003700">
    <property type="term" value="F:DNA-binding transcription factor activity"/>
    <property type="evidence" value="ECO:0007669"/>
    <property type="project" value="InterPro"/>
</dbReference>
<dbReference type="InterPro" id="IPR011711">
    <property type="entry name" value="GntR_C"/>
</dbReference>
<dbReference type="AlphaFoldDB" id="A0AAP9NJ12"/>
<proteinExistence type="predicted"/>
<dbReference type="Gene3D" id="1.20.120.530">
    <property type="entry name" value="GntR ligand-binding domain-like"/>
    <property type="match status" value="1"/>
</dbReference>
<organism evidence="6 7">
    <name type="scientific">Vreelandella titanicae</name>
    <dbReference type="NCBI Taxonomy" id="664683"/>
    <lineage>
        <taxon>Bacteria</taxon>
        <taxon>Pseudomonadati</taxon>
        <taxon>Pseudomonadota</taxon>
        <taxon>Gammaproteobacteria</taxon>
        <taxon>Oceanospirillales</taxon>
        <taxon>Halomonadaceae</taxon>
        <taxon>Vreelandella</taxon>
    </lineage>
</organism>
<dbReference type="SMART" id="SM00345">
    <property type="entry name" value="HTH_GNTR"/>
    <property type="match status" value="1"/>
</dbReference>
<dbReference type="SUPFAM" id="SSF48008">
    <property type="entry name" value="GntR ligand-binding domain-like"/>
    <property type="match status" value="1"/>
</dbReference>
<dbReference type="InterPro" id="IPR000524">
    <property type="entry name" value="Tscrpt_reg_HTH_GntR"/>
</dbReference>
<dbReference type="PANTHER" id="PTHR43537:SF45">
    <property type="entry name" value="GNTR FAMILY REGULATORY PROTEIN"/>
    <property type="match status" value="1"/>
</dbReference>
<dbReference type="SUPFAM" id="SSF46785">
    <property type="entry name" value="Winged helix' DNA-binding domain"/>
    <property type="match status" value="1"/>
</dbReference>
<evidence type="ECO:0000313" key="7">
    <source>
        <dbReference type="Proteomes" id="UP000509761"/>
    </source>
</evidence>
<dbReference type="InterPro" id="IPR036388">
    <property type="entry name" value="WH-like_DNA-bd_sf"/>
</dbReference>
<evidence type="ECO:0000256" key="2">
    <source>
        <dbReference type="ARBA" id="ARBA00023125"/>
    </source>
</evidence>
<gene>
    <name evidence="6" type="ORF">FX987_00717</name>
</gene>
<dbReference type="GO" id="GO:0003677">
    <property type="term" value="F:DNA binding"/>
    <property type="evidence" value="ECO:0007669"/>
    <property type="project" value="UniProtKB-KW"/>
</dbReference>
<keyword evidence="2" id="KW-0238">DNA-binding</keyword>
<dbReference type="RefSeq" id="WP_022523974.1">
    <property type="nucleotide sequence ID" value="NZ_CBDIPO010000002.1"/>
</dbReference>
<dbReference type="Pfam" id="PF07729">
    <property type="entry name" value="FCD"/>
    <property type="match status" value="1"/>
</dbReference>
<evidence type="ECO:0008006" key="8">
    <source>
        <dbReference type="Google" id="ProtNLM"/>
    </source>
</evidence>
<keyword evidence="7" id="KW-1185">Reference proteome</keyword>
<evidence type="ECO:0000259" key="4">
    <source>
        <dbReference type="SMART" id="SM00345"/>
    </source>
</evidence>
<keyword evidence="1" id="KW-0805">Transcription regulation</keyword>
<evidence type="ECO:0000256" key="3">
    <source>
        <dbReference type="ARBA" id="ARBA00023163"/>
    </source>
</evidence>
<reference evidence="6 7" key="1">
    <citation type="submission" date="2019-12" db="EMBL/GenBank/DDBJ databases">
        <title>Genome sequencing and assembly of endphytes of Porphyra tenera.</title>
        <authorList>
            <person name="Park J.M."/>
            <person name="Shin R."/>
            <person name="Jo S.H."/>
        </authorList>
    </citation>
    <scope>NUCLEOTIDE SEQUENCE [LARGE SCALE GENOMIC DNA]</scope>
    <source>
        <strain evidence="6 7">GPM3</strain>
    </source>
</reference>
<dbReference type="Gene3D" id="1.10.10.10">
    <property type="entry name" value="Winged helix-like DNA-binding domain superfamily/Winged helix DNA-binding domain"/>
    <property type="match status" value="1"/>
</dbReference>